<accession>A0A2U9SL56</accession>
<dbReference type="GO" id="GO:0051539">
    <property type="term" value="F:4 iron, 4 sulfur cluster binding"/>
    <property type="evidence" value="ECO:0007669"/>
    <property type="project" value="UniProtKB-KW"/>
</dbReference>
<keyword evidence="11" id="KW-0614">Plasmid</keyword>
<dbReference type="SFLD" id="SFLDS00029">
    <property type="entry name" value="Radical_SAM"/>
    <property type="match status" value="1"/>
</dbReference>
<evidence type="ECO:0000313" key="12">
    <source>
        <dbReference type="Proteomes" id="UP000249605"/>
    </source>
</evidence>
<dbReference type="SFLD" id="SFLDG01082">
    <property type="entry name" value="B12-binding_domain_containing"/>
    <property type="match status" value="1"/>
</dbReference>
<evidence type="ECO:0000256" key="2">
    <source>
        <dbReference type="ARBA" id="ARBA00022485"/>
    </source>
</evidence>
<keyword evidence="8" id="KW-0411">Iron-sulfur</keyword>
<dbReference type="InterPro" id="IPR007197">
    <property type="entry name" value="rSAM"/>
</dbReference>
<feature type="domain" description="B12-binding" evidence="9">
    <location>
        <begin position="18"/>
        <end position="157"/>
    </location>
</feature>
<gene>
    <name evidence="11" type="ORF">DM194_26755</name>
</gene>
<dbReference type="SFLD" id="SFLDG01123">
    <property type="entry name" value="methyltransferase_(Class_B)"/>
    <property type="match status" value="1"/>
</dbReference>
<dbReference type="EMBL" id="CP029835">
    <property type="protein sequence ID" value="AWU97889.1"/>
    <property type="molecule type" value="Genomic_DNA"/>
</dbReference>
<dbReference type="InterPro" id="IPR051198">
    <property type="entry name" value="BchE-like"/>
</dbReference>
<dbReference type="SMART" id="SM00729">
    <property type="entry name" value="Elp3"/>
    <property type="match status" value="1"/>
</dbReference>
<evidence type="ECO:0000256" key="1">
    <source>
        <dbReference type="ARBA" id="ARBA00001966"/>
    </source>
</evidence>
<dbReference type="PROSITE" id="PS51918">
    <property type="entry name" value="RADICAL_SAM"/>
    <property type="match status" value="1"/>
</dbReference>
<keyword evidence="7" id="KW-0408">Iron</keyword>
<dbReference type="PANTHER" id="PTHR43409">
    <property type="entry name" value="ANAEROBIC MAGNESIUM-PROTOPORPHYRIN IX MONOMETHYL ESTER CYCLASE-RELATED"/>
    <property type="match status" value="1"/>
</dbReference>
<dbReference type="RefSeq" id="WP_111070684.1">
    <property type="nucleotide sequence ID" value="NZ_CP029835.1"/>
</dbReference>
<sequence length="506" mass="56369">MSPKVDLVLVNPGERTKIYQSLGSTLTAIEPPLWCRLIGGYVRDRGHSIHIIDAEADHLTADQVAERIAELAPRLVAMVVFGHQPSASTQQMVGAGLTCRAIKAQAPEQPIIIVGGHVAALPERTLREEAVDFACNSEGPVTVAQLLDALKEPAPPLQTVEGLVYRVAGSEGDADDGAIRSNLAPALIKDLDGDLHGNVWDLLPMEKYRAHNWQCFGDLGSRQPYASIYTSLGCPYKCSFCCINAPFGVNRYRMRSPDAVVAEIDRLYNDHGVKTYKFIDEMFVLNERHVLAICDRLIERGYDLNIWAYARVDTVKPHMLEKLRKAGFRWLALGIESGSEHVRDGASKSFTQDDIRAVVQSIQAAGIHVIGNYIFGLPDDDVESMRATLELAKELNCEFGNFYSAMAYPGSPLYAMAVERGWALPEQWSGYSQHSYDCTPLPTEKISAAEVLRFRDQAFTEYFTNKRYLDMVAQRFGWETREHIEQMTKHSLSRALLESGMEVLAD</sequence>
<dbReference type="OrthoDB" id="9801424at2"/>
<keyword evidence="6" id="KW-0479">Metal-binding</keyword>
<evidence type="ECO:0000259" key="9">
    <source>
        <dbReference type="PROSITE" id="PS51332"/>
    </source>
</evidence>
<evidence type="ECO:0000256" key="6">
    <source>
        <dbReference type="ARBA" id="ARBA00022723"/>
    </source>
</evidence>
<protein>
    <submittedName>
        <fullName evidence="11">B12-binding domain-containing radical SAM protein</fullName>
    </submittedName>
</protein>
<dbReference type="Pfam" id="PF04055">
    <property type="entry name" value="Radical_SAM"/>
    <property type="match status" value="1"/>
</dbReference>
<keyword evidence="3" id="KW-0489">Methyltransferase</keyword>
<keyword evidence="5" id="KW-0949">S-adenosyl-L-methionine</keyword>
<dbReference type="InterPro" id="IPR058240">
    <property type="entry name" value="rSAM_sf"/>
</dbReference>
<dbReference type="InterPro" id="IPR034466">
    <property type="entry name" value="Methyltransferase_Class_B"/>
</dbReference>
<dbReference type="CDD" id="cd01335">
    <property type="entry name" value="Radical_SAM"/>
    <property type="match status" value="1"/>
</dbReference>
<dbReference type="InterPro" id="IPR006638">
    <property type="entry name" value="Elp3/MiaA/NifB-like_rSAM"/>
</dbReference>
<dbReference type="InterPro" id="IPR023404">
    <property type="entry name" value="rSAM_horseshoe"/>
</dbReference>
<dbReference type="SUPFAM" id="SSF102114">
    <property type="entry name" value="Radical SAM enzymes"/>
    <property type="match status" value="1"/>
</dbReference>
<keyword evidence="2" id="KW-0004">4Fe-4S</keyword>
<dbReference type="PROSITE" id="PS51332">
    <property type="entry name" value="B12_BINDING"/>
    <property type="match status" value="1"/>
</dbReference>
<dbReference type="InterPro" id="IPR006158">
    <property type="entry name" value="Cobalamin-bd"/>
</dbReference>
<dbReference type="PROSITE" id="PS01278">
    <property type="entry name" value="MTTASE_RADICAL"/>
    <property type="match status" value="1"/>
</dbReference>
<feature type="domain" description="Radical SAM core" evidence="10">
    <location>
        <begin position="220"/>
        <end position="449"/>
    </location>
</feature>
<dbReference type="InterPro" id="IPR020612">
    <property type="entry name" value="Methylthiotransferase_CS"/>
</dbReference>
<dbReference type="GO" id="GO:0046872">
    <property type="term" value="F:metal ion binding"/>
    <property type="evidence" value="ECO:0007669"/>
    <property type="project" value="UniProtKB-KW"/>
</dbReference>
<dbReference type="GO" id="GO:0003824">
    <property type="term" value="F:catalytic activity"/>
    <property type="evidence" value="ECO:0007669"/>
    <property type="project" value="InterPro"/>
</dbReference>
<evidence type="ECO:0000256" key="4">
    <source>
        <dbReference type="ARBA" id="ARBA00022679"/>
    </source>
</evidence>
<dbReference type="Gene3D" id="3.80.30.20">
    <property type="entry name" value="tm_1862 like domain"/>
    <property type="match status" value="1"/>
</dbReference>
<evidence type="ECO:0000256" key="8">
    <source>
        <dbReference type="ARBA" id="ARBA00023014"/>
    </source>
</evidence>
<dbReference type="Proteomes" id="UP000249605">
    <property type="component" value="Plasmid unnamed5"/>
</dbReference>
<evidence type="ECO:0000256" key="7">
    <source>
        <dbReference type="ARBA" id="ARBA00023004"/>
    </source>
</evidence>
<evidence type="ECO:0000259" key="10">
    <source>
        <dbReference type="PROSITE" id="PS51918"/>
    </source>
</evidence>
<dbReference type="Pfam" id="PF02310">
    <property type="entry name" value="B12-binding"/>
    <property type="match status" value="1"/>
</dbReference>
<organism evidence="11 12">
    <name type="scientific">Azospirillum ramasamyi</name>
    <dbReference type="NCBI Taxonomy" id="682998"/>
    <lineage>
        <taxon>Bacteria</taxon>
        <taxon>Pseudomonadati</taxon>
        <taxon>Pseudomonadota</taxon>
        <taxon>Alphaproteobacteria</taxon>
        <taxon>Rhodospirillales</taxon>
        <taxon>Azospirillaceae</taxon>
        <taxon>Azospirillum</taxon>
    </lineage>
</organism>
<evidence type="ECO:0000256" key="5">
    <source>
        <dbReference type="ARBA" id="ARBA00022691"/>
    </source>
</evidence>
<proteinExistence type="predicted"/>
<dbReference type="PANTHER" id="PTHR43409:SF7">
    <property type="entry name" value="BLL1977 PROTEIN"/>
    <property type="match status" value="1"/>
</dbReference>
<geneLocation type="plasmid" evidence="11 12">
    <name>unnamed5</name>
</geneLocation>
<evidence type="ECO:0000256" key="3">
    <source>
        <dbReference type="ARBA" id="ARBA00022603"/>
    </source>
</evidence>
<name>A0A2U9SL56_9PROT</name>
<reference evidence="11 12" key="1">
    <citation type="submission" date="2018-06" db="EMBL/GenBank/DDBJ databases">
        <title>Complete genome sequencing of Azospirillum sp. M2T2B2.</title>
        <authorList>
            <person name="Heo J."/>
            <person name="Kim S.-J."/>
            <person name="Kwon S.-W."/>
            <person name="Anandham R."/>
        </authorList>
    </citation>
    <scope>NUCLEOTIDE SEQUENCE [LARGE SCALE GENOMIC DNA]</scope>
    <source>
        <strain evidence="11 12">M2T2B2</strain>
        <plasmid evidence="11 12">unnamed5</plasmid>
    </source>
</reference>
<keyword evidence="4" id="KW-0808">Transferase</keyword>
<dbReference type="AlphaFoldDB" id="A0A2U9SL56"/>
<comment type="cofactor">
    <cofactor evidence="1">
        <name>[4Fe-4S] cluster</name>
        <dbReference type="ChEBI" id="CHEBI:49883"/>
    </cofactor>
</comment>
<evidence type="ECO:0000313" key="11">
    <source>
        <dbReference type="EMBL" id="AWU97889.1"/>
    </source>
</evidence>
<keyword evidence="12" id="KW-1185">Reference proteome</keyword>
<dbReference type="KEGG" id="azm:DM194_26755"/>
<dbReference type="Gene3D" id="3.40.50.280">
    <property type="entry name" value="Cobalamin-binding domain"/>
    <property type="match status" value="1"/>
</dbReference>
<dbReference type="GO" id="GO:0031419">
    <property type="term" value="F:cobalamin binding"/>
    <property type="evidence" value="ECO:0007669"/>
    <property type="project" value="InterPro"/>
</dbReference>